<dbReference type="InterPro" id="IPR027417">
    <property type="entry name" value="P-loop_NTPase"/>
</dbReference>
<dbReference type="EMBL" id="JADCKC010000002">
    <property type="protein sequence ID" value="MBE5037648.1"/>
    <property type="molecule type" value="Genomic_DNA"/>
</dbReference>
<name>A0ABR9R3E4_9FIRM</name>
<accession>A0ABR9R3E4</accession>
<dbReference type="Proteomes" id="UP000768567">
    <property type="component" value="Unassembled WGS sequence"/>
</dbReference>
<gene>
    <name evidence="1" type="ORF">INF35_07605</name>
</gene>
<proteinExistence type="predicted"/>
<dbReference type="RefSeq" id="WP_193501143.1">
    <property type="nucleotide sequence ID" value="NZ_JADCKC010000002.1"/>
</dbReference>
<organism evidence="1 2">
    <name type="scientific">Gemmiger gallinarum</name>
    <dbReference type="NCBI Taxonomy" id="2779354"/>
    <lineage>
        <taxon>Bacteria</taxon>
        <taxon>Bacillati</taxon>
        <taxon>Bacillota</taxon>
        <taxon>Clostridia</taxon>
        <taxon>Eubacteriales</taxon>
        <taxon>Gemmiger</taxon>
    </lineage>
</organism>
<reference evidence="1 2" key="1">
    <citation type="submission" date="2020-10" db="EMBL/GenBank/DDBJ databases">
        <title>ChiBAC.</title>
        <authorList>
            <person name="Zenner C."/>
            <person name="Hitch T.C.A."/>
            <person name="Clavel T."/>
        </authorList>
    </citation>
    <scope>NUCLEOTIDE SEQUENCE [LARGE SCALE GENOMIC DNA]</scope>
    <source>
        <strain evidence="1 2">DSM 109015</strain>
    </source>
</reference>
<sequence>MRLGLKFSPKSMAFLRCRARCEFLEGTTAAGKTTVALLKFMLRCAASNKKLHILSGLDTGTVEKNIINKEFGILDDFGPLADYYPAGYGKTTQAHIRLKTSDGERIIYVLGYGNRERWKKALGGQYGCVYIDEVNIADMEYLREAAMRADYLLATLNPDDPRKPVYEEYINHARPLPQWEHSTPEQIRQQLNQSPKEGWVHWFFGFEDNAALSEETRRRILENAPAGSRLYRNKILGLRGRGEGVVFEVGPAHRVGAAELRRQLEAGSIRFARFSCGVDTSYSQRTQDTFAFVFDGFLEDRRKVTLAVRVYSNKDRARQGLPVLAPSDIPPLLEEFLEEQRGAWGFGRRVFIDSADQATLAECRKYRRLKGGLYEYLPAWKGLPILDRIRMESGWLAHGMHLFVEEGCGPLLEEMDCYSWEADGRPEDGNDHCINAEQYAWMPYREEIG</sequence>
<keyword evidence="2" id="KW-1185">Reference proteome</keyword>
<evidence type="ECO:0000313" key="2">
    <source>
        <dbReference type="Proteomes" id="UP000768567"/>
    </source>
</evidence>
<protein>
    <submittedName>
        <fullName evidence="1">Terminase</fullName>
    </submittedName>
</protein>
<dbReference type="Gene3D" id="3.30.420.280">
    <property type="match status" value="1"/>
</dbReference>
<comment type="caution">
    <text evidence="1">The sequence shown here is derived from an EMBL/GenBank/DDBJ whole genome shotgun (WGS) entry which is preliminary data.</text>
</comment>
<dbReference type="Gene3D" id="3.40.50.300">
    <property type="entry name" value="P-loop containing nucleotide triphosphate hydrolases"/>
    <property type="match status" value="1"/>
</dbReference>
<evidence type="ECO:0000313" key="1">
    <source>
        <dbReference type="EMBL" id="MBE5037648.1"/>
    </source>
</evidence>